<keyword evidence="5" id="KW-1185">Reference proteome</keyword>
<evidence type="ECO:0000256" key="1">
    <source>
        <dbReference type="ARBA" id="ARBA00022679"/>
    </source>
</evidence>
<dbReference type="PANTHER" id="PTHR43877">
    <property type="entry name" value="AMINOALKYLPHOSPHONATE N-ACETYLTRANSFERASE-RELATED-RELATED"/>
    <property type="match status" value="1"/>
</dbReference>
<keyword evidence="2" id="KW-0012">Acyltransferase</keyword>
<organism evidence="4 5">
    <name type="scientific">Nonomuraea soli</name>
    <dbReference type="NCBI Taxonomy" id="1032476"/>
    <lineage>
        <taxon>Bacteria</taxon>
        <taxon>Bacillati</taxon>
        <taxon>Actinomycetota</taxon>
        <taxon>Actinomycetes</taxon>
        <taxon>Streptosporangiales</taxon>
        <taxon>Streptosporangiaceae</taxon>
        <taxon>Nonomuraea</taxon>
    </lineage>
</organism>
<dbReference type="PROSITE" id="PS51186">
    <property type="entry name" value="GNAT"/>
    <property type="match status" value="1"/>
</dbReference>
<dbReference type="SUPFAM" id="SSF55729">
    <property type="entry name" value="Acyl-CoA N-acyltransferases (Nat)"/>
    <property type="match status" value="1"/>
</dbReference>
<comment type="caution">
    <text evidence="4">The sequence shown here is derived from an EMBL/GenBank/DDBJ whole genome shotgun (WGS) entry which is preliminary data.</text>
</comment>
<reference evidence="4 5" key="1">
    <citation type="submission" date="2020-07" db="EMBL/GenBank/DDBJ databases">
        <title>Genomic Encyclopedia of Type Strains, Phase IV (KMG-IV): sequencing the most valuable type-strain genomes for metagenomic binning, comparative biology and taxonomic classification.</title>
        <authorList>
            <person name="Goeker M."/>
        </authorList>
    </citation>
    <scope>NUCLEOTIDE SEQUENCE [LARGE SCALE GENOMIC DNA]</scope>
    <source>
        <strain evidence="4 5">DSM 45533</strain>
    </source>
</reference>
<gene>
    <name evidence="4" type="ORF">HNR30_005467</name>
</gene>
<accession>A0A7W0CN05</accession>
<dbReference type="Proteomes" id="UP000530928">
    <property type="component" value="Unassembled WGS sequence"/>
</dbReference>
<dbReference type="InterPro" id="IPR000182">
    <property type="entry name" value="GNAT_dom"/>
</dbReference>
<evidence type="ECO:0000256" key="2">
    <source>
        <dbReference type="ARBA" id="ARBA00023315"/>
    </source>
</evidence>
<dbReference type="GO" id="GO:0016747">
    <property type="term" value="F:acyltransferase activity, transferring groups other than amino-acyl groups"/>
    <property type="evidence" value="ECO:0007669"/>
    <property type="project" value="InterPro"/>
</dbReference>
<dbReference type="InterPro" id="IPR050832">
    <property type="entry name" value="Bact_Acetyltransf"/>
</dbReference>
<evidence type="ECO:0000259" key="3">
    <source>
        <dbReference type="PROSITE" id="PS51186"/>
    </source>
</evidence>
<dbReference type="RefSeq" id="WP_312894662.1">
    <property type="nucleotide sequence ID" value="NZ_BAABAM010000005.1"/>
</dbReference>
<dbReference type="AlphaFoldDB" id="A0A7W0CN05"/>
<evidence type="ECO:0000313" key="5">
    <source>
        <dbReference type="Proteomes" id="UP000530928"/>
    </source>
</evidence>
<dbReference type="PANTHER" id="PTHR43877:SF2">
    <property type="entry name" value="AMINOALKYLPHOSPHONATE N-ACETYLTRANSFERASE-RELATED"/>
    <property type="match status" value="1"/>
</dbReference>
<sequence>MTWNLRKAHQTDVDFLAELRAEVLRPDLERLGRYDGQRVRRRMHDTFSPEHTSIIVVDGEPAGSVTLRPGEDGWWLEHFYLSPALQGRGIGSAVLDSLLARLDGHRIRLNVLQGSAARRLYERHGFVVDSQDPVDVYMSLQPSSRTNSSKEI</sequence>
<protein>
    <submittedName>
        <fullName evidence="4">GNAT superfamily N-acetyltransferase</fullName>
    </submittedName>
</protein>
<dbReference type="Pfam" id="PF00583">
    <property type="entry name" value="Acetyltransf_1"/>
    <property type="match status" value="1"/>
</dbReference>
<proteinExistence type="predicted"/>
<feature type="domain" description="N-acetyltransferase" evidence="3">
    <location>
        <begin position="3"/>
        <end position="143"/>
    </location>
</feature>
<name>A0A7W0CN05_9ACTN</name>
<dbReference type="CDD" id="cd04301">
    <property type="entry name" value="NAT_SF"/>
    <property type="match status" value="1"/>
</dbReference>
<dbReference type="EMBL" id="JACDUR010000005">
    <property type="protein sequence ID" value="MBA2894106.1"/>
    <property type="molecule type" value="Genomic_DNA"/>
</dbReference>
<keyword evidence="1 4" id="KW-0808">Transferase</keyword>
<dbReference type="Gene3D" id="3.40.630.30">
    <property type="match status" value="1"/>
</dbReference>
<dbReference type="InterPro" id="IPR016181">
    <property type="entry name" value="Acyl_CoA_acyltransferase"/>
</dbReference>
<evidence type="ECO:0000313" key="4">
    <source>
        <dbReference type="EMBL" id="MBA2894106.1"/>
    </source>
</evidence>